<feature type="domain" description="Stress-response A/B barrel" evidence="2">
    <location>
        <begin position="2"/>
        <end position="100"/>
    </location>
</feature>
<dbReference type="Gene3D" id="3.30.70.100">
    <property type="match status" value="1"/>
</dbReference>
<dbReference type="SUPFAM" id="SSF54909">
    <property type="entry name" value="Dimeric alpha+beta barrel"/>
    <property type="match status" value="1"/>
</dbReference>
<comment type="caution">
    <text evidence="3">The sequence shown here is derived from an EMBL/GenBank/DDBJ whole genome shotgun (WGS) entry which is preliminary data.</text>
</comment>
<dbReference type="InterPro" id="IPR044662">
    <property type="entry name" value="HS1/DABB1-like"/>
</dbReference>
<proteinExistence type="predicted"/>
<name>A0ABQ6CEP0_9HYPH</name>
<evidence type="ECO:0000259" key="2">
    <source>
        <dbReference type="PROSITE" id="PS51502"/>
    </source>
</evidence>
<dbReference type="InterPro" id="IPR011008">
    <property type="entry name" value="Dimeric_a/b-barrel"/>
</dbReference>
<dbReference type="Proteomes" id="UP001156882">
    <property type="component" value="Unassembled WGS sequence"/>
</dbReference>
<dbReference type="PANTHER" id="PTHR33178">
    <property type="match status" value="1"/>
</dbReference>
<dbReference type="SMART" id="SM00886">
    <property type="entry name" value="Dabb"/>
    <property type="match status" value="1"/>
</dbReference>
<keyword evidence="4" id="KW-1185">Reference proteome</keyword>
<dbReference type="PANTHER" id="PTHR33178:SF10">
    <property type="entry name" value="STRESS-RESPONSE A_B BARREL DOMAIN-CONTAINING PROTEIN"/>
    <property type="match status" value="1"/>
</dbReference>
<evidence type="ECO:0000313" key="4">
    <source>
        <dbReference type="Proteomes" id="UP001156882"/>
    </source>
</evidence>
<organism evidence="3 4">
    <name type="scientific">Labrys miyagiensis</name>
    <dbReference type="NCBI Taxonomy" id="346912"/>
    <lineage>
        <taxon>Bacteria</taxon>
        <taxon>Pseudomonadati</taxon>
        <taxon>Pseudomonadota</taxon>
        <taxon>Alphaproteobacteria</taxon>
        <taxon>Hyphomicrobiales</taxon>
        <taxon>Xanthobacteraceae</taxon>
        <taxon>Labrys</taxon>
    </lineage>
</organism>
<sequence>MIRHIVLANLRGDLSPAEKESLFAALAGMKEHIPGIVAVTVGANNSPEGLDRGHSHGFTVDFVDAAARDAYLPHPHHVKVGTQLVGATEGGVGGLLVLDYEV</sequence>
<accession>A0ABQ6CEP0</accession>
<dbReference type="InterPro" id="IPR013097">
    <property type="entry name" value="Dabb"/>
</dbReference>
<dbReference type="RefSeq" id="WP_284311502.1">
    <property type="nucleotide sequence ID" value="NZ_BSPC01000014.1"/>
</dbReference>
<evidence type="ECO:0000313" key="3">
    <source>
        <dbReference type="EMBL" id="GLS18635.1"/>
    </source>
</evidence>
<evidence type="ECO:0000256" key="1">
    <source>
        <dbReference type="ARBA" id="ARBA00011738"/>
    </source>
</evidence>
<dbReference type="PROSITE" id="PS51502">
    <property type="entry name" value="S_R_A_B_BARREL"/>
    <property type="match status" value="1"/>
</dbReference>
<dbReference type="Pfam" id="PF07876">
    <property type="entry name" value="Dabb"/>
    <property type="match status" value="1"/>
</dbReference>
<gene>
    <name evidence="3" type="ORF">GCM10007874_16520</name>
</gene>
<comment type="subunit">
    <text evidence="1">Homodimer.</text>
</comment>
<dbReference type="EMBL" id="BSPC01000014">
    <property type="protein sequence ID" value="GLS18635.1"/>
    <property type="molecule type" value="Genomic_DNA"/>
</dbReference>
<protein>
    <submittedName>
        <fullName evidence="3">Stress responsive protein</fullName>
    </submittedName>
</protein>
<reference evidence="4" key="1">
    <citation type="journal article" date="2019" name="Int. J. Syst. Evol. Microbiol.">
        <title>The Global Catalogue of Microorganisms (GCM) 10K type strain sequencing project: providing services to taxonomists for standard genome sequencing and annotation.</title>
        <authorList>
            <consortium name="The Broad Institute Genomics Platform"/>
            <consortium name="The Broad Institute Genome Sequencing Center for Infectious Disease"/>
            <person name="Wu L."/>
            <person name="Ma J."/>
        </authorList>
    </citation>
    <scope>NUCLEOTIDE SEQUENCE [LARGE SCALE GENOMIC DNA]</scope>
    <source>
        <strain evidence="4">NBRC 101365</strain>
    </source>
</reference>